<gene>
    <name evidence="2" type="ORF">CRECT_2394</name>
</gene>
<protein>
    <submittedName>
        <fullName evidence="2">Uncharacterized protein</fullName>
    </submittedName>
</protein>
<dbReference type="Proteomes" id="UP000502377">
    <property type="component" value="Chromosome"/>
</dbReference>
<feature type="compositionally biased region" description="Basic residues" evidence="1">
    <location>
        <begin position="1"/>
        <end position="13"/>
    </location>
</feature>
<evidence type="ECO:0000313" key="2">
    <source>
        <dbReference type="EMBL" id="QCD47976.1"/>
    </source>
</evidence>
<dbReference type="KEGG" id="crx:CRECT_2394"/>
<name>A0A6G5QR97_CAMRE</name>
<reference evidence="2 3" key="1">
    <citation type="submission" date="2016-07" db="EMBL/GenBank/DDBJ databases">
        <title>Comparative genomics of the Campylobacter concisus group.</title>
        <authorList>
            <person name="Miller W.G."/>
            <person name="Yee E."/>
            <person name="Chapman M.H."/>
            <person name="Huynh S."/>
            <person name="Bono J.L."/>
            <person name="On S.L.W."/>
            <person name="StLeger J."/>
            <person name="Foster G."/>
            <person name="Parker C.T."/>
        </authorList>
    </citation>
    <scope>NUCLEOTIDE SEQUENCE [LARGE SCALE GENOMIC DNA]</scope>
    <source>
        <strain evidence="2 3">ATCC 33238</strain>
    </source>
</reference>
<accession>A0A6G5QR97</accession>
<evidence type="ECO:0000313" key="3">
    <source>
        <dbReference type="Proteomes" id="UP000502377"/>
    </source>
</evidence>
<evidence type="ECO:0000256" key="1">
    <source>
        <dbReference type="SAM" id="MobiDB-lite"/>
    </source>
</evidence>
<dbReference type="AlphaFoldDB" id="A0A6G5QR97"/>
<proteinExistence type="predicted"/>
<dbReference type="EMBL" id="CP012543">
    <property type="protein sequence ID" value="QCD47976.1"/>
    <property type="molecule type" value="Genomic_DNA"/>
</dbReference>
<organism evidence="2 3">
    <name type="scientific">Campylobacter rectus</name>
    <name type="common">Wolinella recta</name>
    <dbReference type="NCBI Taxonomy" id="203"/>
    <lineage>
        <taxon>Bacteria</taxon>
        <taxon>Pseudomonadati</taxon>
        <taxon>Campylobacterota</taxon>
        <taxon>Epsilonproteobacteria</taxon>
        <taxon>Campylobacterales</taxon>
        <taxon>Campylobacteraceae</taxon>
        <taxon>Campylobacter</taxon>
    </lineage>
</organism>
<feature type="region of interest" description="Disordered" evidence="1">
    <location>
        <begin position="1"/>
        <end position="28"/>
    </location>
</feature>
<sequence length="87" mass="9953">MGIYNRHRGRPHRNFNQEDRGGEQNSFVKFKRQPLSCRDFKNAERMPTVVEASQGDVFSVRPARALSAARHNARAFYALSLAALDVY</sequence>